<protein>
    <recommendedName>
        <fullName evidence="1">Cytosolic endo-beta-N-acetylglucosaminidase TIM barrel domain-containing protein</fullName>
    </recommendedName>
</protein>
<dbReference type="AlphaFoldDB" id="A0A8H4QRU8"/>
<dbReference type="InterPro" id="IPR005201">
    <property type="entry name" value="TIM_ENGase"/>
</dbReference>
<accession>A0A8H4QRU8</accession>
<dbReference type="InterPro" id="IPR032979">
    <property type="entry name" value="ENGase"/>
</dbReference>
<dbReference type="Gene3D" id="2.60.120.260">
    <property type="entry name" value="Galactose-binding domain-like"/>
    <property type="match status" value="1"/>
</dbReference>
<sequence length="766" mass="85403">MPTAGATQPPAFERQYFKSLQELDEWAPGRSATRYEGVQKFIPRRPNAEALKRGRLLVCHDYKGGYTESLFSRSYTFNYWPYCESFIYFSHHRVTVPPPGWISAAHRQGVKMLGTLIFEGGGEEDTLRLLLGKTPTSVTGRNGRKDGKKSVPVSAHYAKVLAELARERGFDGYLLNLECPLTGQLDQARPLAAWISILQSELLEKVGPHAETIWYDSVVINGELQWQDRLNSVNLPFFLPSTGFFTNYTWPNFKPDQTAKYFESLPAELVGNTLQSHVHAVTKTVRDLYIGVDVWGRGSHGGGGFGLYKAMEHVAPRSSGLSVALFGQAWTWESEQDKQGWTWDKWWAHEMNLWIGPPGGDVPMPESKPKRGEPDCSHGEFRPISSFFSPLSPPDPFDARFSTSFCPGTGLGWFVEGTKVYESQTGWTDVDKQTSVGNLLWPNPTLFWDDDRTDEFPTASSAFCFDDAWTGGNSIRVSISLPGSEDELAAYCPLWLPVQSLHITPEKIYEATFIYKLDNDSAPGLDLEFALGFKPVVREAGQQPDPDVEWNVISSATTDLHNGWTKLHTIFNTTSNGGTSPCPTDIAAGLVVAIVAEEPTQPAQLSFLLGQLNVFAHVPPAFKEEEAVILWADMTPSASAASSRFEGTLTWDVFAELPQAKIELSGQDDPKATWNGQPTLPWFPSFLYFNIYARLMNNHDSDAKKDEKPMWIGTSGWDGQRNGFDVRPENLPFSVPRGGKVRFFVQGVNDCGEVMKWDNCAFVDVV</sequence>
<organism evidence="2 3">
    <name type="scientific">Agrocybe pediades</name>
    <dbReference type="NCBI Taxonomy" id="84607"/>
    <lineage>
        <taxon>Eukaryota</taxon>
        <taxon>Fungi</taxon>
        <taxon>Dikarya</taxon>
        <taxon>Basidiomycota</taxon>
        <taxon>Agaricomycotina</taxon>
        <taxon>Agaricomycetes</taxon>
        <taxon>Agaricomycetidae</taxon>
        <taxon>Agaricales</taxon>
        <taxon>Agaricineae</taxon>
        <taxon>Strophariaceae</taxon>
        <taxon>Agrocybe</taxon>
    </lineage>
</organism>
<dbReference type="Pfam" id="PF03644">
    <property type="entry name" value="Glyco_hydro_85"/>
    <property type="match status" value="1"/>
</dbReference>
<comment type="caution">
    <text evidence="2">The sequence shown here is derived from an EMBL/GenBank/DDBJ whole genome shotgun (WGS) entry which is preliminary data.</text>
</comment>
<dbReference type="PANTHER" id="PTHR13246">
    <property type="entry name" value="ENDO BETA N-ACETYLGLUCOSAMINIDASE"/>
    <property type="match status" value="1"/>
</dbReference>
<dbReference type="GO" id="GO:0033925">
    <property type="term" value="F:mannosyl-glycoprotein endo-beta-N-acetylglucosaminidase activity"/>
    <property type="evidence" value="ECO:0007669"/>
    <property type="project" value="UniProtKB-EC"/>
</dbReference>
<dbReference type="EMBL" id="JAACJL010000032">
    <property type="protein sequence ID" value="KAF4616066.1"/>
    <property type="molecule type" value="Genomic_DNA"/>
</dbReference>
<dbReference type="PANTHER" id="PTHR13246:SF1">
    <property type="entry name" value="CYTOSOLIC ENDO-BETA-N-ACETYLGLUCOSAMINIDASE"/>
    <property type="match status" value="1"/>
</dbReference>
<evidence type="ECO:0000313" key="2">
    <source>
        <dbReference type="EMBL" id="KAF4616066.1"/>
    </source>
</evidence>
<reference evidence="2 3" key="1">
    <citation type="submission" date="2019-12" db="EMBL/GenBank/DDBJ databases">
        <authorList>
            <person name="Floudas D."/>
            <person name="Bentzer J."/>
            <person name="Ahren D."/>
            <person name="Johansson T."/>
            <person name="Persson P."/>
            <person name="Tunlid A."/>
        </authorList>
    </citation>
    <scope>NUCLEOTIDE SEQUENCE [LARGE SCALE GENOMIC DNA]</scope>
    <source>
        <strain evidence="2 3">CBS 102.39</strain>
    </source>
</reference>
<gene>
    <name evidence="2" type="ORF">D9613_011331</name>
</gene>
<feature type="domain" description="Cytosolic endo-beta-N-acetylglucosaminidase TIM barrel" evidence="1">
    <location>
        <begin position="73"/>
        <end position="413"/>
    </location>
</feature>
<evidence type="ECO:0000313" key="3">
    <source>
        <dbReference type="Proteomes" id="UP000521872"/>
    </source>
</evidence>
<evidence type="ECO:0000259" key="1">
    <source>
        <dbReference type="Pfam" id="PF03644"/>
    </source>
</evidence>
<keyword evidence="3" id="KW-1185">Reference proteome</keyword>
<dbReference type="Proteomes" id="UP000521872">
    <property type="component" value="Unassembled WGS sequence"/>
</dbReference>
<dbReference type="Gene3D" id="3.20.20.80">
    <property type="entry name" value="Glycosidases"/>
    <property type="match status" value="1"/>
</dbReference>
<name>A0A8H4QRU8_9AGAR</name>
<dbReference type="GO" id="GO:0005829">
    <property type="term" value="C:cytosol"/>
    <property type="evidence" value="ECO:0007669"/>
    <property type="project" value="UniProtKB-SubCell"/>
</dbReference>
<proteinExistence type="predicted"/>